<proteinExistence type="predicted"/>
<dbReference type="PANTHER" id="PTHR40082">
    <property type="entry name" value="BLR5956 PROTEIN"/>
    <property type="match status" value="1"/>
</dbReference>
<keyword evidence="2" id="KW-0456">Lyase</keyword>
<accession>A0A3E0J0C7</accession>
<reference evidence="2 3" key="1">
    <citation type="submission" date="2018-08" db="EMBL/GenBank/DDBJ databases">
        <title>Genome sequence of Halobacillus trueperi KCTC 3686.</title>
        <authorList>
            <person name="Cho K.H."/>
            <person name="Kwak M.-J."/>
            <person name="Kim B.-Y."/>
            <person name="Chun J."/>
        </authorList>
    </citation>
    <scope>NUCLEOTIDE SEQUENCE [LARGE SCALE GENOMIC DNA]</scope>
    <source>
        <strain evidence="2 3">KCTC 3686</strain>
    </source>
</reference>
<dbReference type="PANTHER" id="PTHR40082:SF1">
    <property type="entry name" value="BLR5956 PROTEIN"/>
    <property type="match status" value="1"/>
</dbReference>
<dbReference type="Gene3D" id="3.40.50.10090">
    <property type="match status" value="2"/>
</dbReference>
<feature type="domain" description="Tetrapyrrole biosynthesis uroporphyrinogen III synthase" evidence="1">
    <location>
        <begin position="19"/>
        <end position="256"/>
    </location>
</feature>
<dbReference type="NCBIfam" id="NF004584">
    <property type="entry name" value="PRK05928.2-1"/>
    <property type="match status" value="1"/>
</dbReference>
<dbReference type="InterPro" id="IPR003754">
    <property type="entry name" value="4pyrrol_synth_uPrphyn_synth"/>
</dbReference>
<dbReference type="EMBL" id="QUAE01000027">
    <property type="protein sequence ID" value="REJ06363.1"/>
    <property type="molecule type" value="Genomic_DNA"/>
</dbReference>
<dbReference type="RefSeq" id="WP_115824953.1">
    <property type="nucleotide sequence ID" value="NZ_QUAE01000027.1"/>
</dbReference>
<keyword evidence="3" id="KW-1185">Reference proteome</keyword>
<dbReference type="InterPro" id="IPR039793">
    <property type="entry name" value="UROS/Hem4"/>
</dbReference>
<dbReference type="InterPro" id="IPR036108">
    <property type="entry name" value="4pyrrol_syn_uPrphyn_synt_sf"/>
</dbReference>
<organism evidence="2 3">
    <name type="scientific">Halobacillus trueperi</name>
    <dbReference type="NCBI Taxonomy" id="156205"/>
    <lineage>
        <taxon>Bacteria</taxon>
        <taxon>Bacillati</taxon>
        <taxon>Bacillota</taxon>
        <taxon>Bacilli</taxon>
        <taxon>Bacillales</taxon>
        <taxon>Bacillaceae</taxon>
        <taxon>Halobacillus</taxon>
    </lineage>
</organism>
<evidence type="ECO:0000259" key="1">
    <source>
        <dbReference type="Pfam" id="PF02602"/>
    </source>
</evidence>
<dbReference type="Proteomes" id="UP000256305">
    <property type="component" value="Unassembled WGS sequence"/>
</dbReference>
<evidence type="ECO:0000313" key="2">
    <source>
        <dbReference type="EMBL" id="REJ06363.1"/>
    </source>
</evidence>
<name>A0A3E0J0C7_9BACI</name>
<sequence length="270" mass="30575">MSGLKGKKVGIAAVRRSEAIEKLITNMGGEPFVFPLQGEQLLDEKASRRHVEDYLRQSFSRVILTTGIGARTLSDAAIRENLDGLFLQKLEKESLAIRGSKTMDWLKTNELFPDVISEDGTMENLLSQIPVVDQTETRKIFLQTYNEDEEFLIRKLEKKGYSVYRANPYRFLPPDPVVVEDLALHIANAQLDAVVFTSKTQVKNLFYQTKRRHEVVEAFNHHVQAAAVGKVTAQSLHDHGISSVVQPERPKMGAMIVELDQYFQSQLSHH</sequence>
<dbReference type="AlphaFoldDB" id="A0A3E0J0C7"/>
<dbReference type="GO" id="GO:0006780">
    <property type="term" value="P:uroporphyrinogen III biosynthetic process"/>
    <property type="evidence" value="ECO:0007669"/>
    <property type="project" value="InterPro"/>
</dbReference>
<dbReference type="EC" id="4.2.1.75" evidence="2"/>
<dbReference type="Pfam" id="PF02602">
    <property type="entry name" value="HEM4"/>
    <property type="match status" value="1"/>
</dbReference>
<dbReference type="GO" id="GO:0004852">
    <property type="term" value="F:uroporphyrinogen-III synthase activity"/>
    <property type="evidence" value="ECO:0007669"/>
    <property type="project" value="UniProtKB-EC"/>
</dbReference>
<dbReference type="CDD" id="cd06578">
    <property type="entry name" value="HemD"/>
    <property type="match status" value="1"/>
</dbReference>
<gene>
    <name evidence="2" type="ORF">DYE48_19080</name>
</gene>
<comment type="caution">
    <text evidence="2">The sequence shown here is derived from an EMBL/GenBank/DDBJ whole genome shotgun (WGS) entry which is preliminary data.</text>
</comment>
<evidence type="ECO:0000313" key="3">
    <source>
        <dbReference type="Proteomes" id="UP000256305"/>
    </source>
</evidence>
<dbReference type="SUPFAM" id="SSF69618">
    <property type="entry name" value="HemD-like"/>
    <property type="match status" value="1"/>
</dbReference>
<protein>
    <submittedName>
        <fullName evidence="2">Uroporphyrinogen-III synthase</fullName>
        <ecNumber evidence="2">4.2.1.75</ecNumber>
    </submittedName>
</protein>